<evidence type="ECO:0000256" key="1">
    <source>
        <dbReference type="SAM" id="MobiDB-lite"/>
    </source>
</evidence>
<comment type="caution">
    <text evidence="2">The sequence shown here is derived from an EMBL/GenBank/DDBJ whole genome shotgun (WGS) entry which is preliminary data.</text>
</comment>
<evidence type="ECO:0000313" key="3">
    <source>
        <dbReference type="Proteomes" id="UP001417504"/>
    </source>
</evidence>
<dbReference type="Proteomes" id="UP001417504">
    <property type="component" value="Unassembled WGS sequence"/>
</dbReference>
<keyword evidence="3" id="KW-1185">Reference proteome</keyword>
<organism evidence="2 3">
    <name type="scientific">Stephania japonica</name>
    <dbReference type="NCBI Taxonomy" id="461633"/>
    <lineage>
        <taxon>Eukaryota</taxon>
        <taxon>Viridiplantae</taxon>
        <taxon>Streptophyta</taxon>
        <taxon>Embryophyta</taxon>
        <taxon>Tracheophyta</taxon>
        <taxon>Spermatophyta</taxon>
        <taxon>Magnoliopsida</taxon>
        <taxon>Ranunculales</taxon>
        <taxon>Menispermaceae</taxon>
        <taxon>Menispermoideae</taxon>
        <taxon>Cissampelideae</taxon>
        <taxon>Stephania</taxon>
    </lineage>
</organism>
<sequence length="111" mass="12362">MPRGEIPLGGPHQHNSSSYQMTPRVHPNPPRSLFTRNHTPFVYAASLPRSDNLFAQPLFTTSQQQLFTNHSLPCVSLSTQQPNTHCGGTPSSVFLTAQEFRILNFLGFQPT</sequence>
<protein>
    <submittedName>
        <fullName evidence="2">Uncharacterized protein</fullName>
    </submittedName>
</protein>
<dbReference type="EMBL" id="JBBNAE010000001">
    <property type="protein sequence ID" value="KAK9155918.1"/>
    <property type="molecule type" value="Genomic_DNA"/>
</dbReference>
<name>A0AAP0PTI2_9MAGN</name>
<reference evidence="2 3" key="1">
    <citation type="submission" date="2024-01" db="EMBL/GenBank/DDBJ databases">
        <title>Genome assemblies of Stephania.</title>
        <authorList>
            <person name="Yang L."/>
        </authorList>
    </citation>
    <scope>NUCLEOTIDE SEQUENCE [LARGE SCALE GENOMIC DNA]</scope>
    <source>
        <strain evidence="2">QJT</strain>
        <tissue evidence="2">Leaf</tissue>
    </source>
</reference>
<evidence type="ECO:0000313" key="2">
    <source>
        <dbReference type="EMBL" id="KAK9155918.1"/>
    </source>
</evidence>
<accession>A0AAP0PTI2</accession>
<gene>
    <name evidence="2" type="ORF">Sjap_003398</name>
</gene>
<feature type="region of interest" description="Disordered" evidence="1">
    <location>
        <begin position="1"/>
        <end position="32"/>
    </location>
</feature>
<dbReference type="AlphaFoldDB" id="A0AAP0PTI2"/>
<proteinExistence type="predicted"/>